<evidence type="ECO:0000313" key="4">
    <source>
        <dbReference type="EMBL" id="CAJ1843432.1"/>
    </source>
</evidence>
<dbReference type="EMBL" id="OY731398">
    <property type="protein sequence ID" value="CAJ1843432.1"/>
    <property type="molecule type" value="Genomic_DNA"/>
</dbReference>
<keyword evidence="1" id="KW-0325">Glycoprotein</keyword>
<evidence type="ECO:0000256" key="2">
    <source>
        <dbReference type="SAM" id="SignalP"/>
    </source>
</evidence>
<dbReference type="PANTHER" id="PTHR33138:SF72">
    <property type="entry name" value="WALL-ASSOCIATED RECEPTOR KINASE CARBOXY-TERMINAL PROTEIN"/>
    <property type="match status" value="1"/>
</dbReference>
<sequence>MKPLLILHPPFIFILLLISTNTPTCLCEDDVQYRNCSNAFICGSSNLDLKYPFWGVNRDKYCGEEKLTCEGGVPKITMNDIKYRILDWDNTTQIVTVARDDYWGDICLSDPKNNTFDRTQFQYDHDDELVNVTLFYCPSDTPPITTDFFGPTKCGDNKFVFYTHLPVNSYTGNCPIVVIPIFESNASLVHDNKISVALQNGFELNWVGNYEECKKCSDSGGACGFNDGDGEFQCFCKDGSASCTGMSLFPFLV</sequence>
<evidence type="ECO:0000256" key="1">
    <source>
        <dbReference type="ARBA" id="ARBA00023180"/>
    </source>
</evidence>
<gene>
    <name evidence="4" type="ORF">AYBTSS11_LOCUS1720</name>
</gene>
<dbReference type="InterPro" id="IPR032872">
    <property type="entry name" value="WAK_assoc_C"/>
</dbReference>
<reference evidence="4" key="1">
    <citation type="submission" date="2023-10" db="EMBL/GenBank/DDBJ databases">
        <authorList>
            <person name="Domelevo Entfellner J.-B."/>
        </authorList>
    </citation>
    <scope>NUCLEOTIDE SEQUENCE</scope>
</reference>
<dbReference type="Proteomes" id="UP001189624">
    <property type="component" value="Chromosome 1"/>
</dbReference>
<name>A0AA86V1X9_9FABA</name>
<accession>A0AA86V1X9</accession>
<protein>
    <recommendedName>
        <fullName evidence="3">Wall-associated receptor kinase C-terminal domain-containing protein</fullName>
    </recommendedName>
</protein>
<feature type="domain" description="Wall-associated receptor kinase C-terminal" evidence="3">
    <location>
        <begin position="170"/>
        <end position="239"/>
    </location>
</feature>
<dbReference type="AlphaFoldDB" id="A0AA86V1X9"/>
<dbReference type="Gramene" id="rna-AYBTSS11_LOCUS1720">
    <property type="protein sequence ID" value="CAJ1843432.1"/>
    <property type="gene ID" value="gene-AYBTSS11_LOCUS1720"/>
</dbReference>
<dbReference type="PANTHER" id="PTHR33138">
    <property type="entry name" value="OS01G0690200 PROTEIN"/>
    <property type="match status" value="1"/>
</dbReference>
<organism evidence="4 5">
    <name type="scientific">Sphenostylis stenocarpa</name>
    <dbReference type="NCBI Taxonomy" id="92480"/>
    <lineage>
        <taxon>Eukaryota</taxon>
        <taxon>Viridiplantae</taxon>
        <taxon>Streptophyta</taxon>
        <taxon>Embryophyta</taxon>
        <taxon>Tracheophyta</taxon>
        <taxon>Spermatophyta</taxon>
        <taxon>Magnoliopsida</taxon>
        <taxon>eudicotyledons</taxon>
        <taxon>Gunneridae</taxon>
        <taxon>Pentapetalae</taxon>
        <taxon>rosids</taxon>
        <taxon>fabids</taxon>
        <taxon>Fabales</taxon>
        <taxon>Fabaceae</taxon>
        <taxon>Papilionoideae</taxon>
        <taxon>50 kb inversion clade</taxon>
        <taxon>NPAAA clade</taxon>
        <taxon>indigoferoid/millettioid clade</taxon>
        <taxon>Phaseoleae</taxon>
        <taxon>Sphenostylis</taxon>
    </lineage>
</organism>
<evidence type="ECO:0000259" key="3">
    <source>
        <dbReference type="Pfam" id="PF14380"/>
    </source>
</evidence>
<feature type="chain" id="PRO_5041677183" description="Wall-associated receptor kinase C-terminal domain-containing protein" evidence="2">
    <location>
        <begin position="28"/>
        <end position="253"/>
    </location>
</feature>
<feature type="signal peptide" evidence="2">
    <location>
        <begin position="1"/>
        <end position="27"/>
    </location>
</feature>
<keyword evidence="2" id="KW-0732">Signal</keyword>
<proteinExistence type="predicted"/>
<dbReference type="Pfam" id="PF14380">
    <property type="entry name" value="WAK_assoc"/>
    <property type="match status" value="1"/>
</dbReference>
<keyword evidence="5" id="KW-1185">Reference proteome</keyword>
<evidence type="ECO:0000313" key="5">
    <source>
        <dbReference type="Proteomes" id="UP001189624"/>
    </source>
</evidence>